<keyword evidence="4" id="KW-1185">Reference proteome</keyword>
<dbReference type="EMBL" id="RQXW01000001">
    <property type="protein sequence ID" value="RTE67632.1"/>
    <property type="molecule type" value="Genomic_DNA"/>
</dbReference>
<feature type="domain" description="Impact N-terminal" evidence="2">
    <location>
        <begin position="17"/>
        <end position="124"/>
    </location>
</feature>
<evidence type="ECO:0000313" key="3">
    <source>
        <dbReference type="EMBL" id="RTE67632.1"/>
    </source>
</evidence>
<dbReference type="SUPFAM" id="SSF54211">
    <property type="entry name" value="Ribosomal protein S5 domain 2-like"/>
    <property type="match status" value="1"/>
</dbReference>
<dbReference type="Proteomes" id="UP000283087">
    <property type="component" value="Unassembled WGS sequence"/>
</dbReference>
<evidence type="ECO:0000256" key="1">
    <source>
        <dbReference type="ARBA" id="ARBA00007665"/>
    </source>
</evidence>
<accession>A0A430KVX3</accession>
<dbReference type="InterPro" id="IPR015796">
    <property type="entry name" value="Impact_YigZ-like"/>
</dbReference>
<dbReference type="InterPro" id="IPR020569">
    <property type="entry name" value="UPF0029_Impact_CS"/>
</dbReference>
<dbReference type="GO" id="GO:0005737">
    <property type="term" value="C:cytoplasm"/>
    <property type="evidence" value="ECO:0007669"/>
    <property type="project" value="TreeGrafter"/>
</dbReference>
<dbReference type="NCBIfam" id="TIGR00257">
    <property type="entry name" value="IMPACT_YIGZ"/>
    <property type="match status" value="1"/>
</dbReference>
<dbReference type="GO" id="GO:0043168">
    <property type="term" value="F:anion binding"/>
    <property type="evidence" value="ECO:0007669"/>
    <property type="project" value="UniProtKB-ARBA"/>
</dbReference>
<proteinExistence type="inferred from homology"/>
<dbReference type="PANTHER" id="PTHR16301:SF20">
    <property type="entry name" value="IMPACT FAMILY MEMBER YIGZ"/>
    <property type="match status" value="1"/>
</dbReference>
<dbReference type="GO" id="GO:0017111">
    <property type="term" value="F:ribonucleoside triphosphate phosphatase activity"/>
    <property type="evidence" value="ECO:0007669"/>
    <property type="project" value="UniProtKB-ARBA"/>
</dbReference>
<dbReference type="OrthoDB" id="9813771at2"/>
<dbReference type="PROSITE" id="PS00910">
    <property type="entry name" value="UPF0029"/>
    <property type="match status" value="1"/>
</dbReference>
<protein>
    <submittedName>
        <fullName evidence="3">YigZ family protein</fullName>
    </submittedName>
</protein>
<dbReference type="InterPro" id="IPR036956">
    <property type="entry name" value="Impact_N_sf"/>
</dbReference>
<dbReference type="GO" id="GO:0032561">
    <property type="term" value="F:guanyl ribonucleotide binding"/>
    <property type="evidence" value="ECO:0007669"/>
    <property type="project" value="UniProtKB-ARBA"/>
</dbReference>
<dbReference type="Pfam" id="PF01205">
    <property type="entry name" value="Impact_N"/>
    <property type="match status" value="1"/>
</dbReference>
<evidence type="ECO:0000313" key="4">
    <source>
        <dbReference type="Proteomes" id="UP000283087"/>
    </source>
</evidence>
<dbReference type="InterPro" id="IPR020568">
    <property type="entry name" value="Ribosomal_Su5_D2-typ_SF"/>
</dbReference>
<evidence type="ECO:0000259" key="2">
    <source>
        <dbReference type="Pfam" id="PF01205"/>
    </source>
</evidence>
<dbReference type="InterPro" id="IPR001498">
    <property type="entry name" value="Impact_N"/>
</dbReference>
<dbReference type="GO" id="GO:0006446">
    <property type="term" value="P:regulation of translational initiation"/>
    <property type="evidence" value="ECO:0007669"/>
    <property type="project" value="TreeGrafter"/>
</dbReference>
<dbReference type="InterPro" id="IPR035647">
    <property type="entry name" value="EFG_III/V"/>
</dbReference>
<comment type="caution">
    <text evidence="3">The sequence shown here is derived from an EMBL/GenBank/DDBJ whole genome shotgun (WGS) entry which is preliminary data.</text>
</comment>
<dbReference type="RefSeq" id="WP_126156842.1">
    <property type="nucleotide sequence ID" value="NZ_RQXW01000001.1"/>
</dbReference>
<sequence>MDYRRPAAPQRSEIEVRKSRFICDIQPVTDRDSASQFIASVRAREPKANHHCWSYIAGAPNDAHQWNASDDGEPKGTAGQPMLNVLCHSHMGNICAVVTRYFGGIKLGTGGIARAYSQAVQEALQTLPTETVTPTQQIVLVAPYELTGDLEQLISQFKLSDCERCFSTGIQITAQLPANRLADFKQALTPFQHLISLSVS</sequence>
<gene>
    <name evidence="3" type="ORF">EH243_01405</name>
</gene>
<comment type="similarity">
    <text evidence="1">Belongs to the IMPACT family.</text>
</comment>
<organism evidence="3 4">
    <name type="scientific">Amphritea opalescens</name>
    <dbReference type="NCBI Taxonomy" id="2490544"/>
    <lineage>
        <taxon>Bacteria</taxon>
        <taxon>Pseudomonadati</taxon>
        <taxon>Pseudomonadota</taxon>
        <taxon>Gammaproteobacteria</taxon>
        <taxon>Oceanospirillales</taxon>
        <taxon>Oceanospirillaceae</taxon>
        <taxon>Amphritea</taxon>
    </lineage>
</organism>
<name>A0A430KVX3_9GAMM</name>
<dbReference type="Gene3D" id="3.30.230.30">
    <property type="entry name" value="Impact, N-terminal domain"/>
    <property type="match status" value="1"/>
</dbReference>
<dbReference type="InterPro" id="IPR023582">
    <property type="entry name" value="Impact"/>
</dbReference>
<dbReference type="Gene3D" id="3.30.70.240">
    <property type="match status" value="1"/>
</dbReference>
<dbReference type="SUPFAM" id="SSF54980">
    <property type="entry name" value="EF-G C-terminal domain-like"/>
    <property type="match status" value="1"/>
</dbReference>
<reference evidence="3 4" key="1">
    <citation type="submission" date="2018-11" db="EMBL/GenBank/DDBJ databases">
        <title>The draft genome sequence of Amphritea opalescens ANRC-JH13T.</title>
        <authorList>
            <person name="Fang Z."/>
            <person name="Zhang Y."/>
            <person name="Han X."/>
        </authorList>
    </citation>
    <scope>NUCLEOTIDE SEQUENCE [LARGE SCALE GENOMIC DNA]</scope>
    <source>
        <strain evidence="3 4">ANRC-JH13</strain>
    </source>
</reference>
<dbReference type="PANTHER" id="PTHR16301">
    <property type="entry name" value="IMPACT-RELATED"/>
    <property type="match status" value="1"/>
</dbReference>
<dbReference type="AlphaFoldDB" id="A0A430KVX3"/>